<evidence type="ECO:0000313" key="1">
    <source>
        <dbReference type="EMBL" id="KAH3799974.1"/>
    </source>
</evidence>
<proteinExistence type="predicted"/>
<reference evidence="1" key="1">
    <citation type="journal article" date="2019" name="bioRxiv">
        <title>The Genome of the Zebra Mussel, Dreissena polymorpha: A Resource for Invasive Species Research.</title>
        <authorList>
            <person name="McCartney M.A."/>
            <person name="Auch B."/>
            <person name="Kono T."/>
            <person name="Mallez S."/>
            <person name="Zhang Y."/>
            <person name="Obille A."/>
            <person name="Becker A."/>
            <person name="Abrahante J.E."/>
            <person name="Garbe J."/>
            <person name="Badalamenti J.P."/>
            <person name="Herman A."/>
            <person name="Mangelson H."/>
            <person name="Liachko I."/>
            <person name="Sullivan S."/>
            <person name="Sone E.D."/>
            <person name="Koren S."/>
            <person name="Silverstein K.A.T."/>
            <person name="Beckman K.B."/>
            <person name="Gohl D.M."/>
        </authorList>
    </citation>
    <scope>NUCLEOTIDE SEQUENCE</scope>
    <source>
        <strain evidence="1">Duluth1</strain>
        <tissue evidence="1">Whole animal</tissue>
    </source>
</reference>
<evidence type="ECO:0000313" key="2">
    <source>
        <dbReference type="Proteomes" id="UP000828390"/>
    </source>
</evidence>
<organism evidence="1 2">
    <name type="scientific">Dreissena polymorpha</name>
    <name type="common">Zebra mussel</name>
    <name type="synonym">Mytilus polymorpha</name>
    <dbReference type="NCBI Taxonomy" id="45954"/>
    <lineage>
        <taxon>Eukaryota</taxon>
        <taxon>Metazoa</taxon>
        <taxon>Spiralia</taxon>
        <taxon>Lophotrochozoa</taxon>
        <taxon>Mollusca</taxon>
        <taxon>Bivalvia</taxon>
        <taxon>Autobranchia</taxon>
        <taxon>Heteroconchia</taxon>
        <taxon>Euheterodonta</taxon>
        <taxon>Imparidentia</taxon>
        <taxon>Neoheterodontei</taxon>
        <taxon>Myida</taxon>
        <taxon>Dreissenoidea</taxon>
        <taxon>Dreissenidae</taxon>
        <taxon>Dreissena</taxon>
    </lineage>
</organism>
<accession>A0A9D4FIX0</accession>
<keyword evidence="2" id="KW-1185">Reference proteome</keyword>
<dbReference type="Proteomes" id="UP000828390">
    <property type="component" value="Unassembled WGS sequence"/>
</dbReference>
<dbReference type="EMBL" id="JAIWYP010000007">
    <property type="protein sequence ID" value="KAH3799974.1"/>
    <property type="molecule type" value="Genomic_DNA"/>
</dbReference>
<comment type="caution">
    <text evidence="1">The sequence shown here is derived from an EMBL/GenBank/DDBJ whole genome shotgun (WGS) entry which is preliminary data.</text>
</comment>
<name>A0A9D4FIX0_DREPO</name>
<sequence>MTSAGVRQECLLSPVRAYGMEVSMEIMVNSTTNTSTDVTMNGEKLEEVTSLKYLESCQRMVPVLLRSI</sequence>
<gene>
    <name evidence="1" type="ORF">DPMN_153598</name>
</gene>
<protein>
    <submittedName>
        <fullName evidence="1">Uncharacterized protein</fullName>
    </submittedName>
</protein>
<dbReference type="AlphaFoldDB" id="A0A9D4FIX0"/>
<reference evidence="1" key="2">
    <citation type="submission" date="2020-11" db="EMBL/GenBank/DDBJ databases">
        <authorList>
            <person name="McCartney M.A."/>
            <person name="Auch B."/>
            <person name="Kono T."/>
            <person name="Mallez S."/>
            <person name="Becker A."/>
            <person name="Gohl D.M."/>
            <person name="Silverstein K.A.T."/>
            <person name="Koren S."/>
            <person name="Bechman K.B."/>
            <person name="Herman A."/>
            <person name="Abrahante J.E."/>
            <person name="Garbe J."/>
        </authorList>
    </citation>
    <scope>NUCLEOTIDE SEQUENCE</scope>
    <source>
        <strain evidence="1">Duluth1</strain>
        <tissue evidence="1">Whole animal</tissue>
    </source>
</reference>